<dbReference type="Proteomes" id="UP000814033">
    <property type="component" value="Unassembled WGS sequence"/>
</dbReference>
<protein>
    <submittedName>
        <fullName evidence="1">Uncharacterized protein</fullName>
    </submittedName>
</protein>
<feature type="non-terminal residue" evidence="1">
    <location>
        <position position="1"/>
    </location>
</feature>
<organism evidence="1 2">
    <name type="scientific">Auriscalpium vulgare</name>
    <dbReference type="NCBI Taxonomy" id="40419"/>
    <lineage>
        <taxon>Eukaryota</taxon>
        <taxon>Fungi</taxon>
        <taxon>Dikarya</taxon>
        <taxon>Basidiomycota</taxon>
        <taxon>Agaricomycotina</taxon>
        <taxon>Agaricomycetes</taxon>
        <taxon>Russulales</taxon>
        <taxon>Auriscalpiaceae</taxon>
        <taxon>Auriscalpium</taxon>
    </lineage>
</organism>
<proteinExistence type="predicted"/>
<reference evidence="1" key="1">
    <citation type="submission" date="2021-02" db="EMBL/GenBank/DDBJ databases">
        <authorList>
            <consortium name="DOE Joint Genome Institute"/>
            <person name="Ahrendt S."/>
            <person name="Looney B.P."/>
            <person name="Miyauchi S."/>
            <person name="Morin E."/>
            <person name="Drula E."/>
            <person name="Courty P.E."/>
            <person name="Chicoki N."/>
            <person name="Fauchery L."/>
            <person name="Kohler A."/>
            <person name="Kuo A."/>
            <person name="Labutti K."/>
            <person name="Pangilinan J."/>
            <person name="Lipzen A."/>
            <person name="Riley R."/>
            <person name="Andreopoulos W."/>
            <person name="He G."/>
            <person name="Johnson J."/>
            <person name="Barry K.W."/>
            <person name="Grigoriev I.V."/>
            <person name="Nagy L."/>
            <person name="Hibbett D."/>
            <person name="Henrissat B."/>
            <person name="Matheny P.B."/>
            <person name="Labbe J."/>
            <person name="Martin F."/>
        </authorList>
    </citation>
    <scope>NUCLEOTIDE SEQUENCE</scope>
    <source>
        <strain evidence="1">FP105234-sp</strain>
    </source>
</reference>
<evidence type="ECO:0000313" key="2">
    <source>
        <dbReference type="Proteomes" id="UP000814033"/>
    </source>
</evidence>
<name>A0ACB8R8I1_9AGAM</name>
<reference evidence="1" key="2">
    <citation type="journal article" date="2022" name="New Phytol.">
        <title>Evolutionary transition to the ectomycorrhizal habit in the genomes of a hyperdiverse lineage of mushroom-forming fungi.</title>
        <authorList>
            <person name="Looney B."/>
            <person name="Miyauchi S."/>
            <person name="Morin E."/>
            <person name="Drula E."/>
            <person name="Courty P.E."/>
            <person name="Kohler A."/>
            <person name="Kuo A."/>
            <person name="LaButti K."/>
            <person name="Pangilinan J."/>
            <person name="Lipzen A."/>
            <person name="Riley R."/>
            <person name="Andreopoulos W."/>
            <person name="He G."/>
            <person name="Johnson J."/>
            <person name="Nolan M."/>
            <person name="Tritt A."/>
            <person name="Barry K.W."/>
            <person name="Grigoriev I.V."/>
            <person name="Nagy L.G."/>
            <person name="Hibbett D."/>
            <person name="Henrissat B."/>
            <person name="Matheny P.B."/>
            <person name="Labbe J."/>
            <person name="Martin F.M."/>
        </authorList>
    </citation>
    <scope>NUCLEOTIDE SEQUENCE</scope>
    <source>
        <strain evidence="1">FP105234-sp</strain>
    </source>
</reference>
<feature type="non-terminal residue" evidence="1">
    <location>
        <position position="100"/>
    </location>
</feature>
<comment type="caution">
    <text evidence="1">The sequence shown here is derived from an EMBL/GenBank/DDBJ whole genome shotgun (WGS) entry which is preliminary data.</text>
</comment>
<dbReference type="EMBL" id="MU276197">
    <property type="protein sequence ID" value="KAI0040420.1"/>
    <property type="molecule type" value="Genomic_DNA"/>
</dbReference>
<accession>A0ACB8R8I1</accession>
<sequence length="100" mass="10129">SPAVTAPAAGAVWPALSHQLVEWDTAHIPADGRNNTGLVLLGHGVPGSDSENLDIDHPLASGFKITAGKVAVVAPNVTAGTAYFVVLFGDSGNRSPAFSI</sequence>
<evidence type="ECO:0000313" key="1">
    <source>
        <dbReference type="EMBL" id="KAI0040420.1"/>
    </source>
</evidence>
<keyword evidence="2" id="KW-1185">Reference proteome</keyword>
<gene>
    <name evidence="1" type="ORF">FA95DRAFT_1451833</name>
</gene>